<dbReference type="InterPro" id="IPR013424">
    <property type="entry name" value="Ice-binding_C"/>
</dbReference>
<dbReference type="Proteomes" id="UP000317421">
    <property type="component" value="Unassembled WGS sequence"/>
</dbReference>
<dbReference type="Gene3D" id="2.60.120.200">
    <property type="match status" value="1"/>
</dbReference>
<accession>A0A5C6AEI5</accession>
<name>A0A5C6AEI5_9BACT</name>
<keyword evidence="4" id="KW-1185">Reference proteome</keyword>
<protein>
    <recommendedName>
        <fullName evidence="2">Ice-binding protein C-terminal domain-containing protein</fullName>
    </recommendedName>
</protein>
<evidence type="ECO:0000313" key="3">
    <source>
        <dbReference type="EMBL" id="TWT97840.1"/>
    </source>
</evidence>
<evidence type="ECO:0000313" key="4">
    <source>
        <dbReference type="Proteomes" id="UP000317421"/>
    </source>
</evidence>
<dbReference type="AlphaFoldDB" id="A0A5C6AEI5"/>
<dbReference type="RefSeq" id="WP_146444735.1">
    <property type="nucleotide sequence ID" value="NZ_SJPR01000002.1"/>
</dbReference>
<dbReference type="NCBIfam" id="TIGR02595">
    <property type="entry name" value="PEP_CTERM"/>
    <property type="match status" value="1"/>
</dbReference>
<comment type="caution">
    <text evidence="3">The sequence shown here is derived from an EMBL/GenBank/DDBJ whole genome shotgun (WGS) entry which is preliminary data.</text>
</comment>
<dbReference type="Pfam" id="PF07589">
    <property type="entry name" value="PEP-CTERM"/>
    <property type="match status" value="1"/>
</dbReference>
<feature type="signal peptide" evidence="1">
    <location>
        <begin position="1"/>
        <end position="23"/>
    </location>
</feature>
<organism evidence="3 4">
    <name type="scientific">Botrimarina colliarenosi</name>
    <dbReference type="NCBI Taxonomy" id="2528001"/>
    <lineage>
        <taxon>Bacteria</taxon>
        <taxon>Pseudomonadati</taxon>
        <taxon>Planctomycetota</taxon>
        <taxon>Planctomycetia</taxon>
        <taxon>Pirellulales</taxon>
        <taxon>Lacipirellulaceae</taxon>
        <taxon>Botrimarina</taxon>
    </lineage>
</organism>
<proteinExistence type="predicted"/>
<dbReference type="InterPro" id="IPR013320">
    <property type="entry name" value="ConA-like_dom_sf"/>
</dbReference>
<evidence type="ECO:0000259" key="2">
    <source>
        <dbReference type="Pfam" id="PF07589"/>
    </source>
</evidence>
<reference evidence="3 4" key="1">
    <citation type="submission" date="2019-02" db="EMBL/GenBank/DDBJ databases">
        <title>Deep-cultivation of Planctomycetes and their phenomic and genomic characterization uncovers novel biology.</title>
        <authorList>
            <person name="Wiegand S."/>
            <person name="Jogler M."/>
            <person name="Boedeker C."/>
            <person name="Pinto D."/>
            <person name="Vollmers J."/>
            <person name="Rivas-Marin E."/>
            <person name="Kohn T."/>
            <person name="Peeters S.H."/>
            <person name="Heuer A."/>
            <person name="Rast P."/>
            <person name="Oberbeckmann S."/>
            <person name="Bunk B."/>
            <person name="Jeske O."/>
            <person name="Meyerdierks A."/>
            <person name="Storesund J.E."/>
            <person name="Kallscheuer N."/>
            <person name="Luecker S."/>
            <person name="Lage O.M."/>
            <person name="Pohl T."/>
            <person name="Merkel B.J."/>
            <person name="Hornburger P."/>
            <person name="Mueller R.-W."/>
            <person name="Bruemmer F."/>
            <person name="Labrenz M."/>
            <person name="Spormann A.M."/>
            <person name="Op Den Camp H."/>
            <person name="Overmann J."/>
            <person name="Amann R."/>
            <person name="Jetten M.S.M."/>
            <person name="Mascher T."/>
            <person name="Medema M.H."/>
            <person name="Devos D.P."/>
            <person name="Kaster A.-K."/>
            <person name="Ovreas L."/>
            <person name="Rohde M."/>
            <person name="Galperin M.Y."/>
            <person name="Jogler C."/>
        </authorList>
    </citation>
    <scope>NUCLEOTIDE SEQUENCE [LARGE SCALE GENOMIC DNA]</scope>
    <source>
        <strain evidence="3 4">Pla108</strain>
    </source>
</reference>
<feature type="chain" id="PRO_5022974196" description="Ice-binding protein C-terminal domain-containing protein" evidence="1">
    <location>
        <begin position="24"/>
        <end position="316"/>
    </location>
</feature>
<dbReference type="EMBL" id="SJPR01000002">
    <property type="protein sequence ID" value="TWT97840.1"/>
    <property type="molecule type" value="Genomic_DNA"/>
</dbReference>
<dbReference type="SUPFAM" id="SSF49899">
    <property type="entry name" value="Concanavalin A-like lectins/glucanases"/>
    <property type="match status" value="1"/>
</dbReference>
<gene>
    <name evidence="3" type="ORF">Pla108_19930</name>
</gene>
<evidence type="ECO:0000256" key="1">
    <source>
        <dbReference type="SAM" id="SignalP"/>
    </source>
</evidence>
<dbReference type="OrthoDB" id="267919at2"/>
<sequence precursor="true">MRRLVFAQVLGAAAILCATAGHASTVAYWRFEDGPADTDVQHIAIDGNTYSADIPDVSGNGNDLSAWVTGGCCGYAYRSDVAAGTVAATGAANNLSVQNTDGAPGMFTGPTGIGSITPAQFTVEVSFRLENGGYRTIIGRDSTDVATTNRELAAFYLIAQPGNNLAVKFADQEGFFHEAVSQDGIINTFAFPNTAEGDWYHAAGVSDGNTLSLYLANATQGTGYQLIAQTDLTASGSTNTAMATPNGAGGDWTAGNWTVGRGMYNGGHGDRAWGYLDEVRISDSALSVSELLWVPEPTSFVLMATAAAAATAVRRR</sequence>
<feature type="domain" description="Ice-binding protein C-terminal" evidence="2">
    <location>
        <begin position="294"/>
        <end position="316"/>
    </location>
</feature>
<keyword evidence="1" id="KW-0732">Signal</keyword>